<dbReference type="Gene3D" id="3.80.10.10">
    <property type="entry name" value="Ribonuclease Inhibitor"/>
    <property type="match status" value="1"/>
</dbReference>
<dbReference type="EMBL" id="QKYT01000193">
    <property type="protein sequence ID" value="RIA90069.1"/>
    <property type="molecule type" value="Genomic_DNA"/>
</dbReference>
<organism evidence="1 2">
    <name type="scientific">Glomus cerebriforme</name>
    <dbReference type="NCBI Taxonomy" id="658196"/>
    <lineage>
        <taxon>Eukaryota</taxon>
        <taxon>Fungi</taxon>
        <taxon>Fungi incertae sedis</taxon>
        <taxon>Mucoromycota</taxon>
        <taxon>Glomeromycotina</taxon>
        <taxon>Glomeromycetes</taxon>
        <taxon>Glomerales</taxon>
        <taxon>Glomeraceae</taxon>
        <taxon>Glomus</taxon>
    </lineage>
</organism>
<reference evidence="1 2" key="1">
    <citation type="submission" date="2018-06" db="EMBL/GenBank/DDBJ databases">
        <title>Comparative genomics reveals the genomic features of Rhizophagus irregularis, R. cerebriforme, R. diaphanum and Gigaspora rosea, and their symbiotic lifestyle signature.</title>
        <authorList>
            <person name="Morin E."/>
            <person name="San Clemente H."/>
            <person name="Chen E.C.H."/>
            <person name="De La Providencia I."/>
            <person name="Hainaut M."/>
            <person name="Kuo A."/>
            <person name="Kohler A."/>
            <person name="Murat C."/>
            <person name="Tang N."/>
            <person name="Roy S."/>
            <person name="Loubradou J."/>
            <person name="Henrissat B."/>
            <person name="Grigoriev I.V."/>
            <person name="Corradi N."/>
            <person name="Roux C."/>
            <person name="Martin F.M."/>
        </authorList>
    </citation>
    <scope>NUCLEOTIDE SEQUENCE [LARGE SCALE GENOMIC DNA]</scope>
    <source>
        <strain evidence="1 2">DAOM 227022</strain>
    </source>
</reference>
<proteinExistence type="predicted"/>
<evidence type="ECO:0000313" key="1">
    <source>
        <dbReference type="EMBL" id="RIA90069.1"/>
    </source>
</evidence>
<dbReference type="InterPro" id="IPR032675">
    <property type="entry name" value="LRR_dom_sf"/>
</dbReference>
<evidence type="ECO:0008006" key="3">
    <source>
        <dbReference type="Google" id="ProtNLM"/>
    </source>
</evidence>
<protein>
    <recommendedName>
        <fullName evidence="3">F-box domain-containing protein</fullName>
    </recommendedName>
</protein>
<sequence>MSSTRKKSIVSLPIDCMYEIIQQLPEESQILYKFLFVNRFWFKSIVSLLWKYPFKKINEDSVKNARLIRTYLGCLDEEEKNNIEIDHHFKLPSIQKPFLNYAKYLTNFTIDELNSSVRDWYFDYRKSLLYKTVVNKDFEKAILSSIYHLFIRSNHSNLESLEFKQDCIHSWNWEKVLQDTIRLSSLRILTVELHEDLKDDGDNKISDLEFFNILLSRCTNLQTLKIYLTIHEVQEEYLKCFSANQIIKIIQAQKNLEILNISNFYKHGSELTKIISGLESQCNSLRELQFNDINFKGCSLIGLKFCSNLESIIFSSCCGLTKDHCNTLSQSSFKLKSLYFHDLIITHLNVIAKMLYLFGNSLTSFGTTILTNDIINTASIRCPNIKCLSIITRSDFYLQEIFSWICNLELIELDITSSDQEPSKFFQLLGYYLPNTLKILKLQCSYVSNNSLKNLFSSHMNLERLIFRNSYEFNYDCLMVIYEYIINCKNFKELTFKTYRKEWSLRDLKVLEEIKKHCPLVNCEFEISTVEEMLDGFVF</sequence>
<comment type="caution">
    <text evidence="1">The sequence shown here is derived from an EMBL/GenBank/DDBJ whole genome shotgun (WGS) entry which is preliminary data.</text>
</comment>
<gene>
    <name evidence="1" type="ORF">C1645_770858</name>
</gene>
<dbReference type="AlphaFoldDB" id="A0A397SYH0"/>
<keyword evidence="2" id="KW-1185">Reference proteome</keyword>
<accession>A0A397SYH0</accession>
<dbReference type="OrthoDB" id="2330093at2759"/>
<dbReference type="STRING" id="658196.A0A397SYH0"/>
<dbReference type="SUPFAM" id="SSF52047">
    <property type="entry name" value="RNI-like"/>
    <property type="match status" value="1"/>
</dbReference>
<dbReference type="Proteomes" id="UP000265703">
    <property type="component" value="Unassembled WGS sequence"/>
</dbReference>
<evidence type="ECO:0000313" key="2">
    <source>
        <dbReference type="Proteomes" id="UP000265703"/>
    </source>
</evidence>
<name>A0A397SYH0_9GLOM</name>